<feature type="region of interest" description="Disordered" evidence="1">
    <location>
        <begin position="152"/>
        <end position="188"/>
    </location>
</feature>
<sequence>MQQGRTTPGEPAIERIFAFKGTVGERILEEIAHPTAQPMRHKRVFGTMWVRKWGADGHEACRGIVVVGTTRIPLMLEKGMAVADEPRTLVIQQVPGCRHSLKPAVNGSRATILEVGSELNENRLKGFACQVVAAFVIHGFCWKDRNGKELQEPYGDRVDPVAKARRKAKKKAKQPQKPDSYDRYLGIW</sequence>
<proteinExistence type="predicted"/>
<dbReference type="AlphaFoldDB" id="A0A1G2CK16"/>
<feature type="compositionally biased region" description="Basic residues" evidence="1">
    <location>
        <begin position="163"/>
        <end position="174"/>
    </location>
</feature>
<feature type="compositionally biased region" description="Basic and acidic residues" evidence="1">
    <location>
        <begin position="152"/>
        <end position="162"/>
    </location>
</feature>
<dbReference type="Proteomes" id="UP000178495">
    <property type="component" value="Unassembled WGS sequence"/>
</dbReference>
<reference evidence="2 3" key="1">
    <citation type="journal article" date="2016" name="Nat. Commun.">
        <title>Thousands of microbial genomes shed light on interconnected biogeochemical processes in an aquifer system.</title>
        <authorList>
            <person name="Anantharaman K."/>
            <person name="Brown C.T."/>
            <person name="Hug L.A."/>
            <person name="Sharon I."/>
            <person name="Castelle C.J."/>
            <person name="Probst A.J."/>
            <person name="Thomas B.C."/>
            <person name="Singh A."/>
            <person name="Wilkins M.J."/>
            <person name="Karaoz U."/>
            <person name="Brodie E.L."/>
            <person name="Williams K.H."/>
            <person name="Hubbard S.S."/>
            <person name="Banfield J.F."/>
        </authorList>
    </citation>
    <scope>NUCLEOTIDE SEQUENCE [LARGE SCALE GENOMIC DNA]</scope>
</reference>
<dbReference type="EMBL" id="MHLC01000022">
    <property type="protein sequence ID" value="OGZ01001.1"/>
    <property type="molecule type" value="Genomic_DNA"/>
</dbReference>
<organism evidence="2 3">
    <name type="scientific">Candidatus Liptonbacteria bacterium RIFCSPLOWO2_01_FULL_56_20</name>
    <dbReference type="NCBI Taxonomy" id="1798652"/>
    <lineage>
        <taxon>Bacteria</taxon>
        <taxon>Candidatus Liptoniibacteriota</taxon>
    </lineage>
</organism>
<evidence type="ECO:0000256" key="1">
    <source>
        <dbReference type="SAM" id="MobiDB-lite"/>
    </source>
</evidence>
<evidence type="ECO:0000313" key="3">
    <source>
        <dbReference type="Proteomes" id="UP000178495"/>
    </source>
</evidence>
<gene>
    <name evidence="2" type="ORF">A3A43_02945</name>
</gene>
<protein>
    <submittedName>
        <fullName evidence="2">Uncharacterized protein</fullName>
    </submittedName>
</protein>
<comment type="caution">
    <text evidence="2">The sequence shown here is derived from an EMBL/GenBank/DDBJ whole genome shotgun (WGS) entry which is preliminary data.</text>
</comment>
<name>A0A1G2CK16_9BACT</name>
<evidence type="ECO:0000313" key="2">
    <source>
        <dbReference type="EMBL" id="OGZ01001.1"/>
    </source>
</evidence>
<accession>A0A1G2CK16</accession>